<evidence type="ECO:0000313" key="1">
    <source>
        <dbReference type="EMBL" id="SVC04177.1"/>
    </source>
</evidence>
<name>A0A382IYE1_9ZZZZ</name>
<proteinExistence type="predicted"/>
<feature type="non-terminal residue" evidence="1">
    <location>
        <position position="77"/>
    </location>
</feature>
<dbReference type="AlphaFoldDB" id="A0A382IYE1"/>
<gene>
    <name evidence="1" type="ORF">METZ01_LOCUS257031</name>
</gene>
<sequence>MVVKSVDHKQRVEFCSVRPAEQLILKQLNTSVLGDLRMLAQVPARTWKVFGICLIGVTFANLDHSLFTFVLTEISEK</sequence>
<reference evidence="1" key="1">
    <citation type="submission" date="2018-05" db="EMBL/GenBank/DDBJ databases">
        <authorList>
            <person name="Lanie J.A."/>
            <person name="Ng W.-L."/>
            <person name="Kazmierczak K.M."/>
            <person name="Andrzejewski T.M."/>
            <person name="Davidsen T.M."/>
            <person name="Wayne K.J."/>
            <person name="Tettelin H."/>
            <person name="Glass J.I."/>
            <person name="Rusch D."/>
            <person name="Podicherti R."/>
            <person name="Tsui H.-C.T."/>
            <person name="Winkler M.E."/>
        </authorList>
    </citation>
    <scope>NUCLEOTIDE SEQUENCE</scope>
</reference>
<protein>
    <submittedName>
        <fullName evidence="1">Uncharacterized protein</fullName>
    </submittedName>
</protein>
<accession>A0A382IYE1</accession>
<organism evidence="1">
    <name type="scientific">marine metagenome</name>
    <dbReference type="NCBI Taxonomy" id="408172"/>
    <lineage>
        <taxon>unclassified sequences</taxon>
        <taxon>metagenomes</taxon>
        <taxon>ecological metagenomes</taxon>
    </lineage>
</organism>
<dbReference type="EMBL" id="UINC01070207">
    <property type="protein sequence ID" value="SVC04177.1"/>
    <property type="molecule type" value="Genomic_DNA"/>
</dbReference>